<evidence type="ECO:0000313" key="2">
    <source>
        <dbReference type="Proteomes" id="UP001239111"/>
    </source>
</evidence>
<dbReference type="Proteomes" id="UP001239111">
    <property type="component" value="Chromosome 3"/>
</dbReference>
<name>A0ACC2NH34_9HYME</name>
<reference evidence="1" key="1">
    <citation type="submission" date="2023-04" db="EMBL/GenBank/DDBJ databases">
        <title>A chromosome-level genome assembly of the parasitoid wasp Eretmocerus hayati.</title>
        <authorList>
            <person name="Zhong Y."/>
            <person name="Liu S."/>
            <person name="Liu Y."/>
        </authorList>
    </citation>
    <scope>NUCLEOTIDE SEQUENCE</scope>
    <source>
        <strain evidence="1">ZJU_SS_LIU_2023</strain>
    </source>
</reference>
<sequence length="690" mass="77739">MYSLVLWKTSKKSGIVESDKVRTKSDGKKEAKSGDKHYAVVVLKESDDKEWLESLSVTTKGDVIVPREATKPSNIKSKQQANKAVNGKSKAADRANNAAMKHLLCAPNVFSFQEEKPQNTNHTGGEEPEATSKENETFETTRRNMGQTLTGGRLGDGSGELTNSSLKCPVCHPHSKVPVDVAEFLMSIGEFLKSRQICLELSHPDFDSTLQLLEVDKSKTASRMSGNISKSKSSLNLTNDEKTVQSVGTLLCPSDTDMVELIENSRVMIKATDKFVIDRMSKKEPRDMVRELFRKIVGEDDLLRMTWSGRSKQNNFIAIPEKERVIIQAYVENATHPKYRLKFKEFKDCVTAFCNQLRQDKKKKGDSVDEKSNLLEIKKKEGNEIRNEDNSKSEKGEVSGEDLSSEDSSTECWRKKKTTTKSSNNNDTERFRKTDKKRRKRSSASSSDSEQEGEDPGEDGPIIEHEDSSNGNSNKINEKELSSEENKIDSNDDCKGQSNNLNDMKNTEDQDIASVASFVDGESLSLDVQLISPKQTTESHNSRAVNPQGKLDMSETNRVRASQGFMSSCQPFRYEKARDTDGNLKGNSAKSDSGILPSKFLTGKTIEKGLGCENDYRDVNFVQETEQHARKQHSRRSNSASPHKAKKRNRSRSRSRSTSRKRHHRHHRRHKSSHHSKKSKKSHRRSRSRD</sequence>
<comment type="caution">
    <text evidence="1">The sequence shown here is derived from an EMBL/GenBank/DDBJ whole genome shotgun (WGS) entry which is preliminary data.</text>
</comment>
<evidence type="ECO:0000313" key="1">
    <source>
        <dbReference type="EMBL" id="KAJ8669649.1"/>
    </source>
</evidence>
<dbReference type="EMBL" id="CM056743">
    <property type="protein sequence ID" value="KAJ8669649.1"/>
    <property type="molecule type" value="Genomic_DNA"/>
</dbReference>
<accession>A0ACC2NH34</accession>
<keyword evidence="2" id="KW-1185">Reference proteome</keyword>
<proteinExistence type="predicted"/>
<gene>
    <name evidence="1" type="ORF">QAD02_000908</name>
</gene>
<organism evidence="1 2">
    <name type="scientific">Eretmocerus hayati</name>
    <dbReference type="NCBI Taxonomy" id="131215"/>
    <lineage>
        <taxon>Eukaryota</taxon>
        <taxon>Metazoa</taxon>
        <taxon>Ecdysozoa</taxon>
        <taxon>Arthropoda</taxon>
        <taxon>Hexapoda</taxon>
        <taxon>Insecta</taxon>
        <taxon>Pterygota</taxon>
        <taxon>Neoptera</taxon>
        <taxon>Endopterygota</taxon>
        <taxon>Hymenoptera</taxon>
        <taxon>Apocrita</taxon>
        <taxon>Proctotrupomorpha</taxon>
        <taxon>Chalcidoidea</taxon>
        <taxon>Aphelinidae</taxon>
        <taxon>Aphelininae</taxon>
        <taxon>Eretmocerus</taxon>
    </lineage>
</organism>
<protein>
    <submittedName>
        <fullName evidence="1">Uncharacterized protein</fullName>
    </submittedName>
</protein>